<comment type="similarity">
    <text evidence="1">In the C-terminal section; belongs to the class-I pyridoxal-phosphate-dependent aminotransferase family.</text>
</comment>
<dbReference type="PANTHER" id="PTHR46577:SF1">
    <property type="entry name" value="HTH-TYPE TRANSCRIPTIONAL REGULATORY PROTEIN GABR"/>
    <property type="match status" value="1"/>
</dbReference>
<dbReference type="InterPro" id="IPR036390">
    <property type="entry name" value="WH_DNA-bd_sf"/>
</dbReference>
<dbReference type="InterPro" id="IPR015421">
    <property type="entry name" value="PyrdxlP-dep_Trfase_major"/>
</dbReference>
<keyword evidence="5" id="KW-0804">Transcription</keyword>
<evidence type="ECO:0000256" key="1">
    <source>
        <dbReference type="ARBA" id="ARBA00005384"/>
    </source>
</evidence>
<dbReference type="InterPro" id="IPR051446">
    <property type="entry name" value="HTH_trans_reg/aminotransferase"/>
</dbReference>
<dbReference type="Proteomes" id="UP000619033">
    <property type="component" value="Unassembled WGS sequence"/>
</dbReference>
<dbReference type="Pfam" id="PF00155">
    <property type="entry name" value="Aminotran_1_2"/>
    <property type="match status" value="1"/>
</dbReference>
<dbReference type="RefSeq" id="WP_202658732.1">
    <property type="nucleotide sequence ID" value="NZ_JAESVP010000002.1"/>
</dbReference>
<evidence type="ECO:0000313" key="7">
    <source>
        <dbReference type="EMBL" id="MBL4927611.1"/>
    </source>
</evidence>
<name>A0A8J7MPH3_9RHOB</name>
<reference evidence="7" key="1">
    <citation type="submission" date="2021-01" db="EMBL/GenBank/DDBJ databases">
        <title>Genome seq and assembly of Tabrizicola sp. KVB23.</title>
        <authorList>
            <person name="Chhetri G."/>
        </authorList>
    </citation>
    <scope>NUCLEOTIDE SEQUENCE</scope>
    <source>
        <strain evidence="7">KVB23</strain>
    </source>
</reference>
<evidence type="ECO:0000256" key="2">
    <source>
        <dbReference type="ARBA" id="ARBA00022898"/>
    </source>
</evidence>
<dbReference type="GO" id="GO:0003700">
    <property type="term" value="F:DNA-binding transcription factor activity"/>
    <property type="evidence" value="ECO:0007669"/>
    <property type="project" value="InterPro"/>
</dbReference>
<evidence type="ECO:0000256" key="4">
    <source>
        <dbReference type="ARBA" id="ARBA00023125"/>
    </source>
</evidence>
<dbReference type="EMBL" id="JAESVP010000002">
    <property type="protein sequence ID" value="MBL4927611.1"/>
    <property type="molecule type" value="Genomic_DNA"/>
</dbReference>
<dbReference type="InterPro" id="IPR036388">
    <property type="entry name" value="WH-like_DNA-bd_sf"/>
</dbReference>
<feature type="domain" description="HTH gntR-type" evidence="6">
    <location>
        <begin position="14"/>
        <end position="82"/>
    </location>
</feature>
<evidence type="ECO:0000256" key="3">
    <source>
        <dbReference type="ARBA" id="ARBA00023015"/>
    </source>
</evidence>
<organism evidence="7 8">
    <name type="scientific">Fuscibacter oryzae</name>
    <dbReference type="NCBI Taxonomy" id="2803939"/>
    <lineage>
        <taxon>Bacteria</taxon>
        <taxon>Pseudomonadati</taxon>
        <taxon>Pseudomonadota</taxon>
        <taxon>Alphaproteobacteria</taxon>
        <taxon>Rhodobacterales</taxon>
        <taxon>Paracoccaceae</taxon>
        <taxon>Fuscibacter</taxon>
    </lineage>
</organism>
<dbReference type="PANTHER" id="PTHR46577">
    <property type="entry name" value="HTH-TYPE TRANSCRIPTIONAL REGULATORY PROTEIN GABR"/>
    <property type="match status" value="1"/>
</dbReference>
<keyword evidence="3" id="KW-0805">Transcription regulation</keyword>
<evidence type="ECO:0000313" key="8">
    <source>
        <dbReference type="Proteomes" id="UP000619033"/>
    </source>
</evidence>
<dbReference type="Pfam" id="PF00392">
    <property type="entry name" value="GntR"/>
    <property type="match status" value="1"/>
</dbReference>
<sequence length="466" mass="51168">MDTTWTPSLANDAGPKYLALSRALREAIRAGELPEGSRLPTVRDLAWRLDVTPGTVSRAYQIVTQEGLLEATVGRGTYVAARAPRLGPTQPLFLERDPGVAQGRVDLRSPQLPDVGQSVAFSQALHRIADQIGPDWLDYPSQRDGKPLREAVCRWLEARIIGPASAEDVTLTHGGQNAINLVLAICLRGDRPVVLTEDLSYPGFRYAARLARAEVVGVEMDEEGMRPDALEAACRRHGPQVLFLTPDTQNPTTARMGLERRMQIIAIARNFDLQVIEDECYAPFINDQPALRALAPERVWYVGSFSKSVSAALRFGFVVCPTGMGEAGRLTAQHGFFALSKAVCSLCQDLLLSGQADEIRQGVQREMGDRLTMMVNRLGAFDLSWQSGMPFAWLRLPMGWRASTFTRMAEDEGVLVRSADQYALIHGRAPNAVRLAVAGNIPRQQYEAGLASLAHMLPRPPMDMAV</sequence>
<dbReference type="InterPro" id="IPR015424">
    <property type="entry name" value="PyrdxlP-dep_Trfase"/>
</dbReference>
<dbReference type="SUPFAM" id="SSF46785">
    <property type="entry name" value="Winged helix' DNA-binding domain"/>
    <property type="match status" value="1"/>
</dbReference>
<dbReference type="PROSITE" id="PS50949">
    <property type="entry name" value="HTH_GNTR"/>
    <property type="match status" value="1"/>
</dbReference>
<dbReference type="SUPFAM" id="SSF53383">
    <property type="entry name" value="PLP-dependent transferases"/>
    <property type="match status" value="1"/>
</dbReference>
<keyword evidence="7" id="KW-0032">Aminotransferase</keyword>
<dbReference type="InterPro" id="IPR000524">
    <property type="entry name" value="Tscrpt_reg_HTH_GntR"/>
</dbReference>
<protein>
    <submittedName>
        <fullName evidence="7">PLP-dependent aminotransferase family protein</fullName>
    </submittedName>
</protein>
<evidence type="ECO:0000256" key="5">
    <source>
        <dbReference type="ARBA" id="ARBA00023163"/>
    </source>
</evidence>
<comment type="caution">
    <text evidence="7">The sequence shown here is derived from an EMBL/GenBank/DDBJ whole genome shotgun (WGS) entry which is preliminary data.</text>
</comment>
<dbReference type="SMART" id="SM00345">
    <property type="entry name" value="HTH_GNTR"/>
    <property type="match status" value="1"/>
</dbReference>
<gene>
    <name evidence="7" type="ORF">JI744_05770</name>
</gene>
<dbReference type="GO" id="GO:0030170">
    <property type="term" value="F:pyridoxal phosphate binding"/>
    <property type="evidence" value="ECO:0007669"/>
    <property type="project" value="InterPro"/>
</dbReference>
<keyword evidence="8" id="KW-1185">Reference proteome</keyword>
<dbReference type="GO" id="GO:0008483">
    <property type="term" value="F:transaminase activity"/>
    <property type="evidence" value="ECO:0007669"/>
    <property type="project" value="UniProtKB-KW"/>
</dbReference>
<dbReference type="GO" id="GO:0003677">
    <property type="term" value="F:DNA binding"/>
    <property type="evidence" value="ECO:0007669"/>
    <property type="project" value="UniProtKB-KW"/>
</dbReference>
<keyword evidence="2" id="KW-0663">Pyridoxal phosphate</keyword>
<evidence type="ECO:0000259" key="6">
    <source>
        <dbReference type="PROSITE" id="PS50949"/>
    </source>
</evidence>
<keyword evidence="4" id="KW-0238">DNA-binding</keyword>
<dbReference type="InterPro" id="IPR004839">
    <property type="entry name" value="Aminotransferase_I/II_large"/>
</dbReference>
<dbReference type="Gene3D" id="1.10.10.10">
    <property type="entry name" value="Winged helix-like DNA-binding domain superfamily/Winged helix DNA-binding domain"/>
    <property type="match status" value="1"/>
</dbReference>
<dbReference type="CDD" id="cd07377">
    <property type="entry name" value="WHTH_GntR"/>
    <property type="match status" value="1"/>
</dbReference>
<accession>A0A8J7MPH3</accession>
<proteinExistence type="inferred from homology"/>
<dbReference type="Gene3D" id="3.40.640.10">
    <property type="entry name" value="Type I PLP-dependent aspartate aminotransferase-like (Major domain)"/>
    <property type="match status" value="1"/>
</dbReference>
<dbReference type="CDD" id="cd00609">
    <property type="entry name" value="AAT_like"/>
    <property type="match status" value="1"/>
</dbReference>
<dbReference type="AlphaFoldDB" id="A0A8J7MPH3"/>
<keyword evidence="7" id="KW-0808">Transferase</keyword>